<dbReference type="Proteomes" id="UP000193309">
    <property type="component" value="Unassembled WGS sequence"/>
</dbReference>
<dbReference type="OrthoDB" id="4428050at2"/>
<keyword evidence="2" id="KW-0732">Signal</keyword>
<dbReference type="AlphaFoldDB" id="A0A1X7I0B6"/>
<dbReference type="PROSITE" id="PS51257">
    <property type="entry name" value="PROKAR_LIPOPROTEIN"/>
    <property type="match status" value="1"/>
</dbReference>
<dbReference type="Pfam" id="PF12079">
    <property type="entry name" value="DUF3558"/>
    <property type="match status" value="1"/>
</dbReference>
<name>A0A1X7I0B6_9CORY</name>
<evidence type="ECO:0000256" key="2">
    <source>
        <dbReference type="SAM" id="SignalP"/>
    </source>
</evidence>
<feature type="compositionally biased region" description="Low complexity" evidence="1">
    <location>
        <begin position="20"/>
        <end position="29"/>
    </location>
</feature>
<evidence type="ECO:0000256" key="1">
    <source>
        <dbReference type="SAM" id="MobiDB-lite"/>
    </source>
</evidence>
<dbReference type="STRING" id="1610489.SAMN06295981_0260"/>
<feature type="chain" id="PRO_5012372103" description="DUF3558 domain-containing protein" evidence="2">
    <location>
        <begin position="21"/>
        <end position="203"/>
    </location>
</feature>
<dbReference type="RefSeq" id="WP_143337457.1">
    <property type="nucleotide sequence ID" value="NZ_FXAR01000001.1"/>
</dbReference>
<gene>
    <name evidence="3" type="ORF">SAMN06295981_0260</name>
</gene>
<evidence type="ECO:0000313" key="4">
    <source>
        <dbReference type="Proteomes" id="UP000193309"/>
    </source>
</evidence>
<organism evidence="3 4">
    <name type="scientific">Corynebacterium pollutisoli</name>
    <dbReference type="NCBI Taxonomy" id="1610489"/>
    <lineage>
        <taxon>Bacteria</taxon>
        <taxon>Bacillati</taxon>
        <taxon>Actinomycetota</taxon>
        <taxon>Actinomycetes</taxon>
        <taxon>Mycobacteriales</taxon>
        <taxon>Corynebacteriaceae</taxon>
        <taxon>Corynebacterium</taxon>
    </lineage>
</organism>
<dbReference type="EMBL" id="FXAR01000001">
    <property type="protein sequence ID" value="SMG07400.1"/>
    <property type="molecule type" value="Genomic_DNA"/>
</dbReference>
<feature type="signal peptide" evidence="2">
    <location>
        <begin position="1"/>
        <end position="20"/>
    </location>
</feature>
<evidence type="ECO:0008006" key="5">
    <source>
        <dbReference type="Google" id="ProtNLM"/>
    </source>
</evidence>
<accession>A0A1X7I0B6</accession>
<proteinExistence type="predicted"/>
<feature type="region of interest" description="Disordered" evidence="1">
    <location>
        <begin position="20"/>
        <end position="41"/>
    </location>
</feature>
<protein>
    <recommendedName>
        <fullName evidence="5">DUF3558 domain-containing protein</fullName>
    </recommendedName>
</protein>
<reference evidence="4" key="1">
    <citation type="submission" date="2017-04" db="EMBL/GenBank/DDBJ databases">
        <authorList>
            <person name="Varghese N."/>
            <person name="Submissions S."/>
        </authorList>
    </citation>
    <scope>NUCLEOTIDE SEQUENCE [LARGE SCALE GENOMIC DNA]</scope>
    <source>
        <strain evidence="4">VDS</strain>
    </source>
</reference>
<keyword evidence="4" id="KW-1185">Reference proteome</keyword>
<sequence length="203" mass="22075">MPARRLLPCVLGAALLTACGDTTDTTDTTEPLIDAPSTTLTTPPTQALELGEFDPEGDFQVFDPCTEIPAEVLEAAGFERSEREPFVDPGRSITCYYRDTELSAYGFFGISGDRIAEELIEGQGLMLRIDVESNYPSMYWHSMGSSKPDECSAAIPTTRGRVVVDHVEASTVEDLAVLCGRATEKLETILQFLGENNGNVDRS</sequence>
<evidence type="ECO:0000313" key="3">
    <source>
        <dbReference type="EMBL" id="SMG07400.1"/>
    </source>
</evidence>
<dbReference type="InterPro" id="IPR024520">
    <property type="entry name" value="DUF3558"/>
</dbReference>